<sequence>MNPVSKKMRPNCGVLNKIQTYRLMRPIMRPVLWKMELGFGYSRPVTGTGGFCTLADQFTQNTGSAGFAMDTTVGIQLWWTNPNVYAYGYAKTPSSVIVDSQIRLPGDTITIPFGYGPVQIQVEPGNSFGAQIIIDMIVPTNQSGTFTVVNMTTGTQYTNTFSITA</sequence>
<dbReference type="EMBL" id="LR796545">
    <property type="protein sequence ID" value="CAB4150498.1"/>
    <property type="molecule type" value="Genomic_DNA"/>
</dbReference>
<name>A0A6J5MUX5_9CAUD</name>
<proteinExistence type="predicted"/>
<reference evidence="1" key="1">
    <citation type="submission" date="2020-04" db="EMBL/GenBank/DDBJ databases">
        <authorList>
            <person name="Chiriac C."/>
            <person name="Salcher M."/>
            <person name="Ghai R."/>
            <person name="Kavagutti S V."/>
        </authorList>
    </citation>
    <scope>NUCLEOTIDE SEQUENCE</scope>
</reference>
<dbReference type="EMBL" id="LR797279">
    <property type="protein sequence ID" value="CAB4198941.1"/>
    <property type="molecule type" value="Genomic_DNA"/>
</dbReference>
<accession>A0A6J5MUX5</accession>
<gene>
    <name evidence="2" type="ORF">UFOVP1332_7</name>
    <name evidence="1" type="ORF">UFOVP565_36</name>
</gene>
<evidence type="ECO:0000313" key="1">
    <source>
        <dbReference type="EMBL" id="CAB4150498.1"/>
    </source>
</evidence>
<organism evidence="1">
    <name type="scientific">uncultured Caudovirales phage</name>
    <dbReference type="NCBI Taxonomy" id="2100421"/>
    <lineage>
        <taxon>Viruses</taxon>
        <taxon>Duplodnaviria</taxon>
        <taxon>Heunggongvirae</taxon>
        <taxon>Uroviricota</taxon>
        <taxon>Caudoviricetes</taxon>
        <taxon>Peduoviridae</taxon>
        <taxon>Maltschvirus</taxon>
        <taxon>Maltschvirus maltsch</taxon>
    </lineage>
</organism>
<evidence type="ECO:0000313" key="2">
    <source>
        <dbReference type="EMBL" id="CAB4198941.1"/>
    </source>
</evidence>
<protein>
    <submittedName>
        <fullName evidence="1">Uncharacterized protein</fullName>
    </submittedName>
</protein>